<evidence type="ECO:0000313" key="3">
    <source>
        <dbReference type="Proteomes" id="UP001055219"/>
    </source>
</evidence>
<evidence type="ECO:0000313" key="2">
    <source>
        <dbReference type="EMBL" id="KAI6777969.1"/>
    </source>
</evidence>
<name>A0A9P9XUD9_9HYPO</name>
<accession>A0A9P9XUD9</accession>
<organism evidence="2 3">
    <name type="scientific">Emericellopsis cladophorae</name>
    <dbReference type="NCBI Taxonomy" id="2686198"/>
    <lineage>
        <taxon>Eukaryota</taxon>
        <taxon>Fungi</taxon>
        <taxon>Dikarya</taxon>
        <taxon>Ascomycota</taxon>
        <taxon>Pezizomycotina</taxon>
        <taxon>Sordariomycetes</taxon>
        <taxon>Hypocreomycetidae</taxon>
        <taxon>Hypocreales</taxon>
        <taxon>Bionectriaceae</taxon>
        <taxon>Emericellopsis</taxon>
    </lineage>
</organism>
<keyword evidence="3" id="KW-1185">Reference proteome</keyword>
<reference evidence="2" key="2">
    <citation type="submission" date="2022-07" db="EMBL/GenBank/DDBJ databases">
        <authorList>
            <person name="Goncalves M.F.M."/>
            <person name="Hilario S."/>
            <person name="Van De Peer Y."/>
            <person name="Esteves A.C."/>
            <person name="Alves A."/>
        </authorList>
    </citation>
    <scope>NUCLEOTIDE SEQUENCE</scope>
    <source>
        <strain evidence="2">MUM 19.33</strain>
    </source>
</reference>
<feature type="compositionally biased region" description="Basic and acidic residues" evidence="1">
    <location>
        <begin position="174"/>
        <end position="183"/>
    </location>
</feature>
<feature type="compositionally biased region" description="Low complexity" evidence="1">
    <location>
        <begin position="14"/>
        <end position="23"/>
    </location>
</feature>
<feature type="region of interest" description="Disordered" evidence="1">
    <location>
        <begin position="1"/>
        <end position="82"/>
    </location>
</feature>
<dbReference type="EMBL" id="JAGIXG020000089">
    <property type="protein sequence ID" value="KAI6777969.1"/>
    <property type="molecule type" value="Genomic_DNA"/>
</dbReference>
<dbReference type="GeneID" id="75829468"/>
<protein>
    <submittedName>
        <fullName evidence="2">Uncharacterized protein</fullName>
    </submittedName>
</protein>
<comment type="caution">
    <text evidence="2">The sequence shown here is derived from an EMBL/GenBank/DDBJ whole genome shotgun (WGS) entry which is preliminary data.</text>
</comment>
<dbReference type="RefSeq" id="XP_051358825.1">
    <property type="nucleotide sequence ID" value="XM_051510275.1"/>
</dbReference>
<reference evidence="2" key="1">
    <citation type="journal article" date="2021" name="J Fungi (Basel)">
        <title>Genomic and Metabolomic Analyses of the Marine Fungus Emericellopsis cladophorae: Insights into Saltwater Adaptability Mechanisms and Its Biosynthetic Potential.</title>
        <authorList>
            <person name="Goncalves M.F.M."/>
            <person name="Hilario S."/>
            <person name="Van de Peer Y."/>
            <person name="Esteves A.C."/>
            <person name="Alves A."/>
        </authorList>
    </citation>
    <scope>NUCLEOTIDE SEQUENCE</scope>
    <source>
        <strain evidence="2">MUM 19.33</strain>
    </source>
</reference>
<evidence type="ECO:0000256" key="1">
    <source>
        <dbReference type="SAM" id="MobiDB-lite"/>
    </source>
</evidence>
<feature type="region of interest" description="Disordered" evidence="1">
    <location>
        <begin position="170"/>
        <end position="309"/>
    </location>
</feature>
<sequence>MAGPETHMARKSESASLSSARSSTDQQHLEHRPVASAPKLTRQVSRRPPRTVEESTEAGPSRPRPFSSPRRHPFNAEYQGGGRNLFNKGLGIDFKTGKEFLKRSRDLRFADSIPQASPRNLYTDVDEGWDVNAGIDDEDLTSKGKSTARRGPLKLNTHVDDDWSTIPCFDEDDHPTHKNDAKGKGKAIGYSDGDQQDNTRRRSTVFDDGGNGDNNNDIRARPESETESLEEFASQYRKQIMQTRRPRRQAFSGQEELKVDAPQMGAWSDEEGWGDRVRGEDEQGAVSPPADDESTGAADGPPYPPNSELGQECLEVIRKGLSLPPDCEPRHVEAILLKSWILVKHMYNQTLPARTQDPFHKGYFGEMRVRSPRNRIHNEMLAEHINEVCWESEKLRAIVRDDDPRDGLNRLRGCFIQGQRIRPSDVMLRRVVECKADFKDSQMRHWNQYVAKRRARPQSTLRNAVEADDAHEPEKALMPKRALMKLDDVHAELMVDQEWAF</sequence>
<dbReference type="OrthoDB" id="10369420at2759"/>
<dbReference type="AlphaFoldDB" id="A0A9P9XUD9"/>
<gene>
    <name evidence="2" type="ORF">J7T54_002962</name>
</gene>
<proteinExistence type="predicted"/>
<dbReference type="Proteomes" id="UP001055219">
    <property type="component" value="Unassembled WGS sequence"/>
</dbReference>